<dbReference type="Gene3D" id="3.30.200.20">
    <property type="entry name" value="Phosphorylase Kinase, domain 1"/>
    <property type="match status" value="1"/>
</dbReference>
<dbReference type="PROSITE" id="PS00107">
    <property type="entry name" value="PROTEIN_KINASE_ATP"/>
    <property type="match status" value="1"/>
</dbReference>
<evidence type="ECO:0000256" key="9">
    <source>
        <dbReference type="SAM" id="Phobius"/>
    </source>
</evidence>
<proteinExistence type="predicted"/>
<feature type="transmembrane region" description="Helical" evidence="9">
    <location>
        <begin position="460"/>
        <end position="480"/>
    </location>
</feature>
<dbReference type="InterPro" id="IPR011009">
    <property type="entry name" value="Kinase-like_dom_sf"/>
</dbReference>
<evidence type="ECO:0000313" key="11">
    <source>
        <dbReference type="EMBL" id="AUX22910.1"/>
    </source>
</evidence>
<dbReference type="InterPro" id="IPR008271">
    <property type="entry name" value="Ser/Thr_kinase_AS"/>
</dbReference>
<keyword evidence="9" id="KW-1133">Transmembrane helix</keyword>
<dbReference type="InterPro" id="IPR017441">
    <property type="entry name" value="Protein_kinase_ATP_BS"/>
</dbReference>
<dbReference type="SMART" id="SM00220">
    <property type="entry name" value="S_TKc"/>
    <property type="match status" value="1"/>
</dbReference>
<evidence type="ECO:0000256" key="3">
    <source>
        <dbReference type="ARBA" id="ARBA00022679"/>
    </source>
</evidence>
<keyword evidence="5" id="KW-0418">Kinase</keyword>
<feature type="domain" description="Protein kinase" evidence="10">
    <location>
        <begin position="149"/>
        <end position="415"/>
    </location>
</feature>
<feature type="compositionally biased region" description="Low complexity" evidence="8">
    <location>
        <begin position="126"/>
        <end position="135"/>
    </location>
</feature>
<keyword evidence="9" id="KW-0472">Membrane</keyword>
<dbReference type="GO" id="GO:0005524">
    <property type="term" value="F:ATP binding"/>
    <property type="evidence" value="ECO:0007669"/>
    <property type="project" value="UniProtKB-UniRule"/>
</dbReference>
<feature type="binding site" evidence="7">
    <location>
        <position position="179"/>
    </location>
    <ligand>
        <name>ATP</name>
        <dbReference type="ChEBI" id="CHEBI:30616"/>
    </ligand>
</feature>
<keyword evidence="2" id="KW-0723">Serine/threonine-protein kinase</keyword>
<feature type="compositionally biased region" description="Low complexity" evidence="8">
    <location>
        <begin position="91"/>
        <end position="100"/>
    </location>
</feature>
<evidence type="ECO:0000313" key="12">
    <source>
        <dbReference type="Proteomes" id="UP000295781"/>
    </source>
</evidence>
<keyword evidence="9" id="KW-0812">Transmembrane</keyword>
<keyword evidence="4 7" id="KW-0547">Nucleotide-binding</keyword>
<name>A0A4P2Q164_SORCE</name>
<dbReference type="EC" id="2.7.11.1" evidence="1"/>
<evidence type="ECO:0000256" key="6">
    <source>
        <dbReference type="ARBA" id="ARBA00022840"/>
    </source>
</evidence>
<gene>
    <name evidence="11" type="ORF">SOCEGT47_034260</name>
</gene>
<dbReference type="Gene3D" id="1.10.510.10">
    <property type="entry name" value="Transferase(Phosphotransferase) domain 1"/>
    <property type="match status" value="1"/>
</dbReference>
<evidence type="ECO:0000256" key="8">
    <source>
        <dbReference type="SAM" id="MobiDB-lite"/>
    </source>
</evidence>
<dbReference type="InterPro" id="IPR000719">
    <property type="entry name" value="Prot_kinase_dom"/>
</dbReference>
<dbReference type="PROSITE" id="PS50011">
    <property type="entry name" value="PROTEIN_KINASE_DOM"/>
    <property type="match status" value="1"/>
</dbReference>
<dbReference type="FunFam" id="1.10.510.10:FF:000021">
    <property type="entry name" value="Serine/threonine protein kinase"/>
    <property type="match status" value="1"/>
</dbReference>
<evidence type="ECO:0000256" key="7">
    <source>
        <dbReference type="PROSITE-ProRule" id="PRU10141"/>
    </source>
</evidence>
<evidence type="ECO:0000256" key="2">
    <source>
        <dbReference type="ARBA" id="ARBA00022527"/>
    </source>
</evidence>
<feature type="region of interest" description="Disordered" evidence="8">
    <location>
        <begin position="1"/>
        <end position="135"/>
    </location>
</feature>
<accession>A0A4P2Q164</accession>
<evidence type="ECO:0000256" key="4">
    <source>
        <dbReference type="ARBA" id="ARBA00022741"/>
    </source>
</evidence>
<dbReference type="AlphaFoldDB" id="A0A4P2Q164"/>
<feature type="transmembrane region" description="Helical" evidence="9">
    <location>
        <begin position="543"/>
        <end position="565"/>
    </location>
</feature>
<sequence>MTDRIHGSEALSVSDSSFSPGRSGSPAVPSAPSAGGPPPSAPEQGEGPTRVMSDTERQAALAAVRAAQAQAAAAAAAAAADTVRPPPPPAGSEAAAQLAAETVRPPPPPPAFAEEMPHATSETVQAPAPAASAPAEADPLLGTTVAGAYLIARLLGEGGMGRVYEAHHTRIPGKRFALKTLHPELAQSPTVLARFQREAEAAASIRSPHVVEIFDVNRMSDGRPCIVAEHLEGKGLGEVLAAPGARLPVGAAVRIVRQVCDGIAAAHAMGVVHRDIKPENIFLTGDPASPTVKVLDFGISKTAESSSLTQTGMVLGTPAYMAPEQAKGEPTDLRTDIYAVGAVLYHAVTGHRPFERDDPTAMLLAVMTEEPRAPRSLNAEIPPGLELVIQRAMAKEREHRHASMDDLARELAPYEEAAAPASARASIARPSLVLGSPSALSQVLGLPASAASEAYLTRQLVFLSASLGLAWLGAGLVSSLSGLVRALGSDGAALSGERAALLTFGVFVVLLCPALLGGFYVYRHAWRDDARLSALAPRISTPIALGLLAYGIASLLVRLLEAVLLQHAIGIAWPIWDALLFVISVGAALAAAVYQWREQR</sequence>
<keyword evidence="6 7" id="KW-0067">ATP-binding</keyword>
<dbReference type="Proteomes" id="UP000295781">
    <property type="component" value="Chromosome"/>
</dbReference>
<dbReference type="SUPFAM" id="SSF56112">
    <property type="entry name" value="Protein kinase-like (PK-like)"/>
    <property type="match status" value="1"/>
</dbReference>
<evidence type="ECO:0000256" key="1">
    <source>
        <dbReference type="ARBA" id="ARBA00012513"/>
    </source>
</evidence>
<dbReference type="EMBL" id="CP012670">
    <property type="protein sequence ID" value="AUX22910.1"/>
    <property type="molecule type" value="Genomic_DNA"/>
</dbReference>
<feature type="compositionally biased region" description="Low complexity" evidence="8">
    <location>
        <begin position="58"/>
        <end position="80"/>
    </location>
</feature>
<dbReference type="PANTHER" id="PTHR43289:SF34">
    <property type="entry name" value="SERINE_THREONINE-PROTEIN KINASE YBDM-RELATED"/>
    <property type="match status" value="1"/>
</dbReference>
<feature type="transmembrane region" description="Helical" evidence="9">
    <location>
        <begin position="571"/>
        <end position="594"/>
    </location>
</feature>
<feature type="transmembrane region" description="Helical" evidence="9">
    <location>
        <begin position="500"/>
        <end position="522"/>
    </location>
</feature>
<protein>
    <recommendedName>
        <fullName evidence="1">non-specific serine/threonine protein kinase</fullName>
        <ecNumber evidence="1">2.7.11.1</ecNumber>
    </recommendedName>
</protein>
<dbReference type="PANTHER" id="PTHR43289">
    <property type="entry name" value="MITOGEN-ACTIVATED PROTEIN KINASE KINASE KINASE 20-RELATED"/>
    <property type="match status" value="1"/>
</dbReference>
<organism evidence="11 12">
    <name type="scientific">Sorangium cellulosum</name>
    <name type="common">Polyangium cellulosum</name>
    <dbReference type="NCBI Taxonomy" id="56"/>
    <lineage>
        <taxon>Bacteria</taxon>
        <taxon>Pseudomonadati</taxon>
        <taxon>Myxococcota</taxon>
        <taxon>Polyangia</taxon>
        <taxon>Polyangiales</taxon>
        <taxon>Polyangiaceae</taxon>
        <taxon>Sorangium</taxon>
    </lineage>
</organism>
<evidence type="ECO:0000256" key="5">
    <source>
        <dbReference type="ARBA" id="ARBA00022777"/>
    </source>
</evidence>
<dbReference type="Pfam" id="PF00069">
    <property type="entry name" value="Pkinase"/>
    <property type="match status" value="1"/>
</dbReference>
<dbReference type="PROSITE" id="PS00108">
    <property type="entry name" value="PROTEIN_KINASE_ST"/>
    <property type="match status" value="1"/>
</dbReference>
<keyword evidence="3" id="KW-0808">Transferase</keyword>
<reference evidence="11 12" key="1">
    <citation type="submission" date="2015-09" db="EMBL/GenBank/DDBJ databases">
        <title>Sorangium comparison.</title>
        <authorList>
            <person name="Zaburannyi N."/>
            <person name="Bunk B."/>
            <person name="Overmann J."/>
            <person name="Mueller R."/>
        </authorList>
    </citation>
    <scope>NUCLEOTIDE SEQUENCE [LARGE SCALE GENOMIC DNA]</scope>
    <source>
        <strain evidence="11 12">So ceGT47</strain>
    </source>
</reference>
<evidence type="ECO:0000259" key="10">
    <source>
        <dbReference type="PROSITE" id="PS50011"/>
    </source>
</evidence>
<dbReference type="CDD" id="cd14014">
    <property type="entry name" value="STKc_PknB_like"/>
    <property type="match status" value="1"/>
</dbReference>
<dbReference type="GO" id="GO:0004674">
    <property type="term" value="F:protein serine/threonine kinase activity"/>
    <property type="evidence" value="ECO:0007669"/>
    <property type="project" value="UniProtKB-KW"/>
</dbReference>
<feature type="compositionally biased region" description="Low complexity" evidence="8">
    <location>
        <begin position="12"/>
        <end position="34"/>
    </location>
</feature>